<dbReference type="SUPFAM" id="SSF50630">
    <property type="entry name" value="Acid proteases"/>
    <property type="match status" value="1"/>
</dbReference>
<dbReference type="InterPro" id="IPR043128">
    <property type="entry name" value="Rev_trsase/Diguanyl_cyclase"/>
</dbReference>
<evidence type="ECO:0000256" key="3">
    <source>
        <dbReference type="ARBA" id="ARBA00022695"/>
    </source>
</evidence>
<proteinExistence type="predicted"/>
<dbReference type="PROSITE" id="PS00141">
    <property type="entry name" value="ASP_PROTEASE"/>
    <property type="match status" value="1"/>
</dbReference>
<dbReference type="Gene3D" id="2.40.70.10">
    <property type="entry name" value="Acid Proteases"/>
    <property type="match status" value="1"/>
</dbReference>
<dbReference type="GO" id="GO:0003964">
    <property type="term" value="F:RNA-directed DNA polymerase activity"/>
    <property type="evidence" value="ECO:0007669"/>
    <property type="project" value="UniProtKB-KW"/>
</dbReference>
<evidence type="ECO:0000256" key="4">
    <source>
        <dbReference type="ARBA" id="ARBA00022722"/>
    </source>
</evidence>
<evidence type="ECO:0000256" key="7">
    <source>
        <dbReference type="ARBA" id="ARBA00022918"/>
    </source>
</evidence>
<evidence type="ECO:0000256" key="6">
    <source>
        <dbReference type="ARBA" id="ARBA00022801"/>
    </source>
</evidence>
<dbReference type="GO" id="GO:0004190">
    <property type="term" value="F:aspartic-type endopeptidase activity"/>
    <property type="evidence" value="ECO:0007669"/>
    <property type="project" value="InterPro"/>
</dbReference>
<dbReference type="InterPro" id="IPR001969">
    <property type="entry name" value="Aspartic_peptidase_AS"/>
</dbReference>
<protein>
    <recommendedName>
        <fullName evidence="8">Reverse transcriptase domain-containing protein</fullName>
    </recommendedName>
</protein>
<keyword evidence="6" id="KW-0378">Hydrolase</keyword>
<dbReference type="FunFam" id="2.40.70.10:FF:000130">
    <property type="entry name" value="Retrovirus-related Pol polyprotein from transposon opus-like Protein"/>
    <property type="match status" value="1"/>
</dbReference>
<dbReference type="Gene3D" id="3.10.10.10">
    <property type="entry name" value="HIV Type 1 Reverse Transcriptase, subunit A, domain 1"/>
    <property type="match status" value="1"/>
</dbReference>
<dbReference type="OMA" id="LMANIIC"/>
<evidence type="ECO:0000259" key="8">
    <source>
        <dbReference type="Pfam" id="PF00078"/>
    </source>
</evidence>
<feature type="domain" description="Reverse transcriptase" evidence="8">
    <location>
        <begin position="226"/>
        <end position="352"/>
    </location>
</feature>
<evidence type="ECO:0000256" key="5">
    <source>
        <dbReference type="ARBA" id="ARBA00022759"/>
    </source>
</evidence>
<name>A0A1X7SIA8_AMPQE</name>
<evidence type="ECO:0000256" key="2">
    <source>
        <dbReference type="ARBA" id="ARBA00022679"/>
    </source>
</evidence>
<organism evidence="9">
    <name type="scientific">Amphimedon queenslandica</name>
    <name type="common">Sponge</name>
    <dbReference type="NCBI Taxonomy" id="400682"/>
    <lineage>
        <taxon>Eukaryota</taxon>
        <taxon>Metazoa</taxon>
        <taxon>Porifera</taxon>
        <taxon>Demospongiae</taxon>
        <taxon>Heteroscleromorpha</taxon>
        <taxon>Haplosclerida</taxon>
        <taxon>Niphatidae</taxon>
        <taxon>Amphimedon</taxon>
    </lineage>
</organism>
<dbReference type="GO" id="GO:0004519">
    <property type="term" value="F:endonuclease activity"/>
    <property type="evidence" value="ECO:0007669"/>
    <property type="project" value="UniProtKB-KW"/>
</dbReference>
<keyword evidence="4" id="KW-0540">Nuclease</keyword>
<evidence type="ECO:0000313" key="9">
    <source>
        <dbReference type="EnsemblMetazoa" id="Aqu2.1.01844_001"/>
    </source>
</evidence>
<dbReference type="OrthoDB" id="10051637at2759"/>
<dbReference type="Pfam" id="PF00078">
    <property type="entry name" value="RVT_1"/>
    <property type="match status" value="1"/>
</dbReference>
<dbReference type="PANTHER" id="PTHR24559">
    <property type="entry name" value="TRANSPOSON TY3-I GAG-POL POLYPROTEIN"/>
    <property type="match status" value="1"/>
</dbReference>
<dbReference type="AlphaFoldDB" id="A0A1X7SIA8"/>
<keyword evidence="7" id="KW-0695">RNA-directed DNA polymerase</keyword>
<dbReference type="FunFam" id="3.10.10.10:FF:000007">
    <property type="entry name" value="Retrovirus-related Pol polyprotein from transposon 17.6-like Protein"/>
    <property type="match status" value="1"/>
</dbReference>
<keyword evidence="2" id="KW-0808">Transferase</keyword>
<dbReference type="InterPro" id="IPR021109">
    <property type="entry name" value="Peptidase_aspartic_dom_sf"/>
</dbReference>
<dbReference type="GO" id="GO:0006508">
    <property type="term" value="P:proteolysis"/>
    <property type="evidence" value="ECO:0007669"/>
    <property type="project" value="UniProtKB-KW"/>
</dbReference>
<dbReference type="SUPFAM" id="SSF56672">
    <property type="entry name" value="DNA/RNA polymerases"/>
    <property type="match status" value="1"/>
</dbReference>
<dbReference type="EnsemblMetazoa" id="Aqu2.1.01844_001">
    <property type="protein sequence ID" value="Aqu2.1.01844_001"/>
    <property type="gene ID" value="Aqu2.1.01844"/>
</dbReference>
<dbReference type="InterPro" id="IPR053134">
    <property type="entry name" value="RNA-dir_DNA_polymerase"/>
</dbReference>
<keyword evidence="3" id="KW-0548">Nucleotidyltransferase</keyword>
<keyword evidence="1" id="KW-0645">Protease</keyword>
<sequence length="353" mass="40169">MATSVPSLSHSRLFFTFDRTSHHHFLIDTGAEVSVIPPLQSDRRHRQTGVNLQATNGIPIPTYNTRSLTLNLGLRRPYHWVFTVADVKHPILRADFLRHHSLIVDVTHQALMDSSTNLMANIICTHQNKHSLTTIINLLFSSNPFTSLLAGYPKITHSFTNTPIKHSVVHHIVTSGPPVSYCTHRLPPERLTIAKSEFDHMMELGIIWPSSSNWSSALHMVPKKFSDCKPCGDYRALNSITFPNRYPIPHFQDIISTLHGAVIFSQLDLVRAYHQIPVAEDVHKTTITTHFGLFEFNCMPFGLRNAAQIFQRFINEVLRGLTYAYAYIGDVLIASASEEEHKYHLQLIFDRFK</sequence>
<dbReference type="eggNOG" id="KOG0017">
    <property type="taxonomic scope" value="Eukaryota"/>
</dbReference>
<dbReference type="InterPro" id="IPR043502">
    <property type="entry name" value="DNA/RNA_pol_sf"/>
</dbReference>
<accession>A0A1X7SIA8</accession>
<dbReference type="PANTHER" id="PTHR24559:SF454">
    <property type="entry name" value="RIBONUCLEASE H"/>
    <property type="match status" value="1"/>
</dbReference>
<dbReference type="Gene3D" id="3.30.70.270">
    <property type="match status" value="1"/>
</dbReference>
<dbReference type="CDD" id="cd01647">
    <property type="entry name" value="RT_LTR"/>
    <property type="match status" value="1"/>
</dbReference>
<reference evidence="9" key="1">
    <citation type="submission" date="2017-05" db="UniProtKB">
        <authorList>
            <consortium name="EnsemblMetazoa"/>
        </authorList>
    </citation>
    <scope>IDENTIFICATION</scope>
</reference>
<evidence type="ECO:0000256" key="1">
    <source>
        <dbReference type="ARBA" id="ARBA00022670"/>
    </source>
</evidence>
<dbReference type="InParanoid" id="A0A1X7SIA8"/>
<dbReference type="InterPro" id="IPR000477">
    <property type="entry name" value="RT_dom"/>
</dbReference>
<keyword evidence="5" id="KW-0255">Endonuclease</keyword>